<gene>
    <name evidence="7" type="ORF">GOEFS_017_00530</name>
</gene>
<evidence type="ECO:0000313" key="8">
    <source>
        <dbReference type="Proteomes" id="UP000035034"/>
    </source>
</evidence>
<evidence type="ECO:0000313" key="7">
    <source>
        <dbReference type="EMBL" id="GAB16937.1"/>
    </source>
</evidence>
<evidence type="ECO:0000256" key="4">
    <source>
        <dbReference type="ARBA" id="ARBA00023139"/>
    </source>
</evidence>
<evidence type="ECO:0000256" key="2">
    <source>
        <dbReference type="ARBA" id="ARBA00022729"/>
    </source>
</evidence>
<dbReference type="Pfam" id="PF14041">
    <property type="entry name" value="Lipoprotein_21"/>
    <property type="match status" value="1"/>
</dbReference>
<reference evidence="7 8" key="1">
    <citation type="submission" date="2011-12" db="EMBL/GenBank/DDBJ databases">
        <title>Whole genome shotgun sequence of Gordonia effusa NBRC 100432.</title>
        <authorList>
            <person name="Yoshida I."/>
            <person name="Takarada H."/>
            <person name="Hosoyama A."/>
            <person name="Tsuchikane K."/>
            <person name="Katsumata H."/>
            <person name="Yamazaki S."/>
            <person name="Fujita N."/>
        </authorList>
    </citation>
    <scope>NUCLEOTIDE SEQUENCE [LARGE SCALE GENOMIC DNA]</scope>
    <source>
        <strain evidence="7 8">NBRC 100432</strain>
    </source>
</reference>
<sequence>MKRLVTALGVAACIAVTVTGCKPGDDIGSPTKSPSVTVTSTGTANTTGAPASTPANSTTTGTTGTPATAGGGKCLDLTSPVVTRAVGNIDTYYGKDLVAVRGTDAKLGNCPKLMWVEAELRGGTASSPEQVLFFDADGFLRTDTDRNTAFTSVVGSTDNTVSVAYRWLNKNDANANPTGGPVTVVYTLNGKTITASGNVPSQSLAEGPKATTTAPTTTQPTSTQPATSTPAATTTTVSHCDSATPDMLQGVANMQYGSQLVQPFTIGNIQCAGDWAIGTTVSSAAQPARVAFHYTGGGWSAVAVGSGFICRDTGMPAATASSFGC</sequence>
<accession>H0QVT6</accession>
<feature type="compositionally biased region" description="Low complexity" evidence="6">
    <location>
        <begin position="210"/>
        <end position="236"/>
    </location>
</feature>
<name>H0QVT6_9ACTN</name>
<feature type="compositionally biased region" description="Low complexity" evidence="6">
    <location>
        <begin position="28"/>
        <end position="68"/>
    </location>
</feature>
<keyword evidence="1" id="KW-1003">Cell membrane</keyword>
<dbReference type="InterPro" id="IPR025971">
    <property type="entry name" value="LppP/LprE"/>
</dbReference>
<evidence type="ECO:0000256" key="6">
    <source>
        <dbReference type="SAM" id="MobiDB-lite"/>
    </source>
</evidence>
<feature type="region of interest" description="Disordered" evidence="6">
    <location>
        <begin position="24"/>
        <end position="69"/>
    </location>
</feature>
<keyword evidence="5" id="KW-0449">Lipoprotein</keyword>
<protein>
    <recommendedName>
        <fullName evidence="9">LppP/LprE lipoprotein</fullName>
    </recommendedName>
</protein>
<evidence type="ECO:0000256" key="5">
    <source>
        <dbReference type="ARBA" id="ARBA00023288"/>
    </source>
</evidence>
<keyword evidence="3" id="KW-0472">Membrane</keyword>
<comment type="caution">
    <text evidence="7">The sequence shown here is derived from an EMBL/GenBank/DDBJ whole genome shotgun (WGS) entry which is preliminary data.</text>
</comment>
<dbReference type="Proteomes" id="UP000035034">
    <property type="component" value="Unassembled WGS sequence"/>
</dbReference>
<keyword evidence="8" id="KW-1185">Reference proteome</keyword>
<dbReference type="EMBL" id="BAEH01000017">
    <property type="protein sequence ID" value="GAB16937.1"/>
    <property type="molecule type" value="Genomic_DNA"/>
</dbReference>
<evidence type="ECO:0000256" key="3">
    <source>
        <dbReference type="ARBA" id="ARBA00023136"/>
    </source>
</evidence>
<keyword evidence="2" id="KW-0732">Signal</keyword>
<dbReference type="AlphaFoldDB" id="H0QVT6"/>
<organism evidence="7 8">
    <name type="scientific">Gordonia effusa NBRC 100432</name>
    <dbReference type="NCBI Taxonomy" id="1077974"/>
    <lineage>
        <taxon>Bacteria</taxon>
        <taxon>Bacillati</taxon>
        <taxon>Actinomycetota</taxon>
        <taxon>Actinomycetes</taxon>
        <taxon>Mycobacteriales</taxon>
        <taxon>Gordoniaceae</taxon>
        <taxon>Gordonia</taxon>
    </lineage>
</organism>
<evidence type="ECO:0008006" key="9">
    <source>
        <dbReference type="Google" id="ProtNLM"/>
    </source>
</evidence>
<keyword evidence="4" id="KW-0564">Palmitate</keyword>
<proteinExistence type="predicted"/>
<feature type="region of interest" description="Disordered" evidence="6">
    <location>
        <begin position="197"/>
        <end position="238"/>
    </location>
</feature>
<dbReference type="PROSITE" id="PS51257">
    <property type="entry name" value="PROKAR_LIPOPROTEIN"/>
    <property type="match status" value="1"/>
</dbReference>
<dbReference type="RefSeq" id="WP_007316275.1">
    <property type="nucleotide sequence ID" value="NZ_BAEH01000017.1"/>
</dbReference>
<dbReference type="eggNOG" id="ENOG5033JYS">
    <property type="taxonomic scope" value="Bacteria"/>
</dbReference>
<evidence type="ECO:0000256" key="1">
    <source>
        <dbReference type="ARBA" id="ARBA00022475"/>
    </source>
</evidence>
<dbReference type="STRING" id="1077974.GOEFS_017_00530"/>